<dbReference type="EMBL" id="JBHTJZ010000004">
    <property type="protein sequence ID" value="MFD0958258.1"/>
    <property type="molecule type" value="Genomic_DNA"/>
</dbReference>
<dbReference type="Proteomes" id="UP001596989">
    <property type="component" value="Unassembled WGS sequence"/>
</dbReference>
<protein>
    <submittedName>
        <fullName evidence="11">Response regulator</fullName>
    </submittedName>
</protein>
<dbReference type="SUPFAM" id="SSF52172">
    <property type="entry name" value="CheY-like"/>
    <property type="match status" value="1"/>
</dbReference>
<dbReference type="CDD" id="cd17536">
    <property type="entry name" value="REC_YesN-like"/>
    <property type="match status" value="1"/>
</dbReference>
<evidence type="ECO:0000313" key="11">
    <source>
        <dbReference type="EMBL" id="MFD0958258.1"/>
    </source>
</evidence>
<evidence type="ECO:0000256" key="4">
    <source>
        <dbReference type="ARBA" id="ARBA00023012"/>
    </source>
</evidence>
<dbReference type="PRINTS" id="PR00032">
    <property type="entry name" value="HTHARAC"/>
</dbReference>
<dbReference type="SMART" id="SM00448">
    <property type="entry name" value="REC"/>
    <property type="match status" value="1"/>
</dbReference>
<feature type="domain" description="HTH araC/xylS-type" evidence="9">
    <location>
        <begin position="424"/>
        <end position="522"/>
    </location>
</feature>
<dbReference type="InterPro" id="IPR018060">
    <property type="entry name" value="HTH_AraC"/>
</dbReference>
<dbReference type="Pfam" id="PF00072">
    <property type="entry name" value="Response_reg"/>
    <property type="match status" value="1"/>
</dbReference>
<evidence type="ECO:0000256" key="2">
    <source>
        <dbReference type="ARBA" id="ARBA00022490"/>
    </source>
</evidence>
<keyword evidence="3 8" id="KW-0597">Phosphoprotein</keyword>
<proteinExistence type="predicted"/>
<dbReference type="PROSITE" id="PS50110">
    <property type="entry name" value="RESPONSE_REGULATORY"/>
    <property type="match status" value="1"/>
</dbReference>
<evidence type="ECO:0000256" key="7">
    <source>
        <dbReference type="ARBA" id="ARBA00023163"/>
    </source>
</evidence>
<dbReference type="InterPro" id="IPR051552">
    <property type="entry name" value="HptR"/>
</dbReference>
<comment type="subcellular location">
    <subcellularLocation>
        <location evidence="1">Cytoplasm</location>
    </subcellularLocation>
</comment>
<dbReference type="SMART" id="SM00342">
    <property type="entry name" value="HTH_ARAC"/>
    <property type="match status" value="1"/>
</dbReference>
<evidence type="ECO:0000259" key="9">
    <source>
        <dbReference type="PROSITE" id="PS01124"/>
    </source>
</evidence>
<dbReference type="InterPro" id="IPR041522">
    <property type="entry name" value="CdaR_GGDEF"/>
</dbReference>
<dbReference type="Gene3D" id="1.10.10.60">
    <property type="entry name" value="Homeodomain-like"/>
    <property type="match status" value="2"/>
</dbReference>
<evidence type="ECO:0000256" key="1">
    <source>
        <dbReference type="ARBA" id="ARBA00004496"/>
    </source>
</evidence>
<dbReference type="RefSeq" id="WP_377561917.1">
    <property type="nucleotide sequence ID" value="NZ_JBHTJZ010000004.1"/>
</dbReference>
<evidence type="ECO:0000256" key="8">
    <source>
        <dbReference type="PROSITE-ProRule" id="PRU00169"/>
    </source>
</evidence>
<feature type="domain" description="Response regulatory" evidence="10">
    <location>
        <begin position="3"/>
        <end position="120"/>
    </location>
</feature>
<comment type="caution">
    <text evidence="11">The sequence shown here is derived from an EMBL/GenBank/DDBJ whole genome shotgun (WGS) entry which is preliminary data.</text>
</comment>
<keyword evidence="2" id="KW-0963">Cytoplasm</keyword>
<keyword evidence="12" id="KW-1185">Reference proteome</keyword>
<dbReference type="PANTHER" id="PTHR42713">
    <property type="entry name" value="HISTIDINE KINASE-RELATED"/>
    <property type="match status" value="1"/>
</dbReference>
<keyword evidence="6" id="KW-0238">DNA-binding</keyword>
<dbReference type="Gene3D" id="3.40.50.2300">
    <property type="match status" value="1"/>
</dbReference>
<dbReference type="InterPro" id="IPR018062">
    <property type="entry name" value="HTH_AraC-typ_CS"/>
</dbReference>
<keyword evidence="5" id="KW-0805">Transcription regulation</keyword>
<dbReference type="InterPro" id="IPR009057">
    <property type="entry name" value="Homeodomain-like_sf"/>
</dbReference>
<dbReference type="SUPFAM" id="SSF46689">
    <property type="entry name" value="Homeodomain-like"/>
    <property type="match status" value="1"/>
</dbReference>
<reference evidence="12" key="1">
    <citation type="journal article" date="2019" name="Int. J. Syst. Evol. Microbiol.">
        <title>The Global Catalogue of Microorganisms (GCM) 10K type strain sequencing project: providing services to taxonomists for standard genome sequencing and annotation.</title>
        <authorList>
            <consortium name="The Broad Institute Genomics Platform"/>
            <consortium name="The Broad Institute Genome Sequencing Center for Infectious Disease"/>
            <person name="Wu L."/>
            <person name="Ma J."/>
        </authorList>
    </citation>
    <scope>NUCLEOTIDE SEQUENCE [LARGE SCALE GENOMIC DNA]</scope>
    <source>
        <strain evidence="12">CCUG 59129</strain>
    </source>
</reference>
<dbReference type="InterPro" id="IPR001789">
    <property type="entry name" value="Sig_transdc_resp-reg_receiver"/>
</dbReference>
<dbReference type="InterPro" id="IPR020449">
    <property type="entry name" value="Tscrpt_reg_AraC-type_HTH"/>
</dbReference>
<gene>
    <name evidence="11" type="ORF">ACFQ2I_02515</name>
</gene>
<dbReference type="PANTHER" id="PTHR42713:SF3">
    <property type="entry name" value="TRANSCRIPTIONAL REGULATORY PROTEIN HPTR"/>
    <property type="match status" value="1"/>
</dbReference>
<evidence type="ECO:0000256" key="5">
    <source>
        <dbReference type="ARBA" id="ARBA00023015"/>
    </source>
</evidence>
<keyword evidence="4" id="KW-0902">Two-component regulatory system</keyword>
<name>A0ABW3HL64_9BACL</name>
<evidence type="ECO:0000256" key="3">
    <source>
        <dbReference type="ARBA" id="ARBA00022553"/>
    </source>
</evidence>
<dbReference type="Pfam" id="PF17853">
    <property type="entry name" value="GGDEF_2"/>
    <property type="match status" value="1"/>
</dbReference>
<dbReference type="PROSITE" id="PS00041">
    <property type="entry name" value="HTH_ARAC_FAMILY_1"/>
    <property type="match status" value="1"/>
</dbReference>
<dbReference type="PROSITE" id="PS01124">
    <property type="entry name" value="HTH_ARAC_FAMILY_2"/>
    <property type="match status" value="1"/>
</dbReference>
<accession>A0ABW3HL64</accession>
<evidence type="ECO:0000259" key="10">
    <source>
        <dbReference type="PROSITE" id="PS50110"/>
    </source>
</evidence>
<evidence type="ECO:0000313" key="12">
    <source>
        <dbReference type="Proteomes" id="UP001596989"/>
    </source>
</evidence>
<feature type="modified residue" description="4-aspartylphosphate" evidence="8">
    <location>
        <position position="55"/>
    </location>
</feature>
<dbReference type="Pfam" id="PF12833">
    <property type="entry name" value="HTH_18"/>
    <property type="match status" value="1"/>
</dbReference>
<organism evidence="11 12">
    <name type="scientific">Paenibacillus chungangensis</name>
    <dbReference type="NCBI Taxonomy" id="696535"/>
    <lineage>
        <taxon>Bacteria</taxon>
        <taxon>Bacillati</taxon>
        <taxon>Bacillota</taxon>
        <taxon>Bacilli</taxon>
        <taxon>Bacillales</taxon>
        <taxon>Paenibacillaceae</taxon>
        <taxon>Paenibacillus</taxon>
    </lineage>
</organism>
<keyword evidence="7" id="KW-0804">Transcription</keyword>
<sequence length="522" mass="61374">MLRVMIVDDEPLFRDYLNQVINWIDYGFDIVNVSKNGREAWLYLQKSKVDIALLDINMPFMDGIELTKQINDSLMQTEVVLISGHHEFQYALEAIKLGVKDFILKPFNRDELVQTMTKIKEEFDDRDRKAKQEQFQRNQLKQLLLNDWINEEKPLDTQYMRRRLEEIDVTFSADHIQVVTIEAGQLDERWESIDNLDLCQFALINVWNDMMQQYGTSIVFKGRDHNIIVILELRNQIDIQHVIKTYCNYVYNQLNQTVYVGVGNIYKGIENIHQSYKEAVIALRNQYSGQFGKVIMFNELKEEQNNIGFYSAELNESMLVHLRSRDWEKVLLLLTSLGEEVKKQKVSMEYVHLIFMGLTSLLLSFVKEQGLPLQNFFSGKKTPVHEINKRKSISELLEWMQQLVKQIKDIDGSLRETRTAQIANSVRLYIDQYYSDELLSIEKLAKVFYVHESYLRATFKKQMSISISKYLLQVRMNQAKSLLEKKQYKISAISEMTGFSDSSYFSKVFKKYFGVKPSEIQC</sequence>
<evidence type="ECO:0000256" key="6">
    <source>
        <dbReference type="ARBA" id="ARBA00023125"/>
    </source>
</evidence>
<dbReference type="InterPro" id="IPR011006">
    <property type="entry name" value="CheY-like_superfamily"/>
</dbReference>